<sequence length="49" mass="5983">MLTSRTDAQDRTWRYEYDKESQQLVAVVAPDGNRWQWWLDADARVIRER</sequence>
<dbReference type="Pfam" id="PF05593">
    <property type="entry name" value="RHS_repeat"/>
    <property type="match status" value="1"/>
</dbReference>
<dbReference type="EMBL" id="JAESHX010000148">
    <property type="protein sequence ID" value="MBW5894825.1"/>
    <property type="molecule type" value="Genomic_DNA"/>
</dbReference>
<name>A0AAW4P5X6_9GAMM</name>
<organism evidence="1 2">
    <name type="scientific">Pectobacterium polaris</name>
    <dbReference type="NCBI Taxonomy" id="2042057"/>
    <lineage>
        <taxon>Bacteria</taxon>
        <taxon>Pseudomonadati</taxon>
        <taxon>Pseudomonadota</taxon>
        <taxon>Gammaproteobacteria</taxon>
        <taxon>Enterobacterales</taxon>
        <taxon>Pectobacteriaceae</taxon>
        <taxon>Pectobacterium</taxon>
    </lineage>
</organism>
<gene>
    <name evidence="1" type="ORF">IM880_21695</name>
</gene>
<dbReference type="NCBIfam" id="TIGR01643">
    <property type="entry name" value="YD_repeat_2x"/>
    <property type="match status" value="1"/>
</dbReference>
<dbReference type="InterPro" id="IPR031325">
    <property type="entry name" value="RHS_repeat"/>
</dbReference>
<feature type="non-terminal residue" evidence="1">
    <location>
        <position position="49"/>
    </location>
</feature>
<evidence type="ECO:0000313" key="1">
    <source>
        <dbReference type="EMBL" id="MBW5894825.1"/>
    </source>
</evidence>
<protein>
    <submittedName>
        <fullName evidence="1">RHS repeat protein</fullName>
    </submittedName>
</protein>
<proteinExistence type="predicted"/>
<reference evidence="1" key="2">
    <citation type="submission" date="2021-01" db="EMBL/GenBank/DDBJ databases">
        <authorList>
            <person name="Vargas Peralta D."/>
        </authorList>
    </citation>
    <scope>NUCLEOTIDE SEQUENCE</scope>
    <source>
        <strain evidence="1">A3</strain>
    </source>
</reference>
<dbReference type="AlphaFoldDB" id="A0AAW4P5X6"/>
<reference evidence="1" key="1">
    <citation type="journal article" date="2021" name="bioRxiv">
        <title>Identification of Pectobacterium species isolated from the soft rot of tetecho (Neobuxbaumia tetetzo), a columnar cactus, and associated metagenomics.</title>
        <authorList>
            <person name="Vargas-Peralta D."/>
            <person name="Narvaez-Barragan D.A."/>
            <person name="de Sandozequi A."/>
            <person name="Romero-Gutierrez M.F."/>
            <person name="Segovia L."/>
            <person name="Martinez-Anaya C."/>
            <person name="Alcaraz L.D."/>
            <person name="de la Torre Almaraz R."/>
        </authorList>
    </citation>
    <scope>NUCLEOTIDE SEQUENCE</scope>
    <source>
        <strain evidence="1">A3</strain>
    </source>
</reference>
<comment type="caution">
    <text evidence="1">The sequence shown here is derived from an EMBL/GenBank/DDBJ whole genome shotgun (WGS) entry which is preliminary data.</text>
</comment>
<dbReference type="Proteomes" id="UP000696310">
    <property type="component" value="Unassembled WGS sequence"/>
</dbReference>
<dbReference type="InterPro" id="IPR006530">
    <property type="entry name" value="YD"/>
</dbReference>
<accession>A0AAW4P5X6</accession>
<evidence type="ECO:0000313" key="2">
    <source>
        <dbReference type="Proteomes" id="UP000696310"/>
    </source>
</evidence>